<comment type="caution">
    <text evidence="1">The sequence shown here is derived from an EMBL/GenBank/DDBJ whole genome shotgun (WGS) entry which is preliminary data.</text>
</comment>
<evidence type="ECO:0000313" key="2">
    <source>
        <dbReference type="EMBL" id="KFE67361.1"/>
    </source>
</evidence>
<keyword evidence="3" id="KW-1185">Reference proteome</keyword>
<name>A0A085WHW1_9BACT</name>
<dbReference type="InterPro" id="IPR011754">
    <property type="entry name" value="Mxa_paralog_2268"/>
</dbReference>
<dbReference type="STRING" id="394096.DB31_8627"/>
<dbReference type="Proteomes" id="UP000028725">
    <property type="component" value="Unassembled WGS sequence"/>
</dbReference>
<gene>
    <name evidence="1" type="ORF">DB31_8627</name>
    <name evidence="2" type="ORF">DB31_8714</name>
</gene>
<dbReference type="EMBL" id="JMCB01000008">
    <property type="protein sequence ID" value="KFE67274.1"/>
    <property type="molecule type" value="Genomic_DNA"/>
</dbReference>
<reference evidence="1 3" key="1">
    <citation type="submission" date="2014-04" db="EMBL/GenBank/DDBJ databases">
        <title>Genome assembly of Hyalangium minutum DSM 14724.</title>
        <authorList>
            <person name="Sharma G."/>
            <person name="Subramanian S."/>
        </authorList>
    </citation>
    <scope>NUCLEOTIDE SEQUENCE [LARGE SCALE GENOMIC DNA]</scope>
    <source>
        <strain evidence="1 3">DSM 14724</strain>
    </source>
</reference>
<dbReference type="EMBL" id="JMCB01000008">
    <property type="protein sequence ID" value="KFE67361.1"/>
    <property type="molecule type" value="Genomic_DNA"/>
</dbReference>
<accession>A0A085WHW1</accession>
<organism evidence="1 3">
    <name type="scientific">Hyalangium minutum</name>
    <dbReference type="NCBI Taxonomy" id="394096"/>
    <lineage>
        <taxon>Bacteria</taxon>
        <taxon>Pseudomonadati</taxon>
        <taxon>Myxococcota</taxon>
        <taxon>Myxococcia</taxon>
        <taxon>Myxococcales</taxon>
        <taxon>Cystobacterineae</taxon>
        <taxon>Archangiaceae</taxon>
        <taxon>Hyalangium</taxon>
    </lineage>
</organism>
<evidence type="ECO:0000313" key="3">
    <source>
        <dbReference type="Proteomes" id="UP000028725"/>
    </source>
</evidence>
<dbReference type="Pfam" id="PF09544">
    <property type="entry name" value="DUF2381"/>
    <property type="match status" value="1"/>
</dbReference>
<dbReference type="AlphaFoldDB" id="A0A085WHW1"/>
<sequence length="89" mass="9674">MEVWIRNLSGRSPWTPRDVVLKDKAGENLHARLVTDAKGPVAPGDRVRVLAVLDRAAPSVGPVVVLEVLGDDNRSFVIPRVTLPMEGKP</sequence>
<proteinExistence type="predicted"/>
<evidence type="ECO:0000313" key="1">
    <source>
        <dbReference type="EMBL" id="KFE67274.1"/>
    </source>
</evidence>
<protein>
    <submittedName>
        <fullName evidence="1">Uncharacterized protein</fullName>
    </submittedName>
</protein>